<reference evidence="1 2" key="1">
    <citation type="journal article" date="2009" name="Stand. Genomic Sci.">
        <title>Complete genome sequence of Stackebrandtia nassauensis type strain (LLR-40K-21).</title>
        <authorList>
            <person name="Munk C."/>
            <person name="Lapidus A."/>
            <person name="Copeland A."/>
            <person name="Jando M."/>
            <person name="Mayilraj S."/>
            <person name="Glavina Del Rio T."/>
            <person name="Nolan M."/>
            <person name="Chen F."/>
            <person name="Lucas S."/>
            <person name="Tice H."/>
            <person name="Cheng J.F."/>
            <person name="Han C."/>
            <person name="Detter J.C."/>
            <person name="Bruce D."/>
            <person name="Goodwin L."/>
            <person name="Chain P."/>
            <person name="Pitluck S."/>
            <person name="Goker M."/>
            <person name="Ovchinikova G."/>
            <person name="Pati A."/>
            <person name="Ivanova N."/>
            <person name="Mavromatis K."/>
            <person name="Chen A."/>
            <person name="Palaniappan K."/>
            <person name="Land M."/>
            <person name="Hauser L."/>
            <person name="Chang Y.J."/>
            <person name="Jeffries C.D."/>
            <person name="Bristow J."/>
            <person name="Eisen J.A."/>
            <person name="Markowitz V."/>
            <person name="Hugenholtz P."/>
            <person name="Kyrpides N.C."/>
            <person name="Klenk H.P."/>
        </authorList>
    </citation>
    <scope>NUCLEOTIDE SEQUENCE [LARGE SCALE GENOMIC DNA]</scope>
    <source>
        <strain evidence="2">DSM 44728 / CIP 108903 / NRRL B-16338 / NBRC 102104 / LLR-40K-21</strain>
    </source>
</reference>
<dbReference type="InterPro" id="IPR046193">
    <property type="entry name" value="DUF6221"/>
</dbReference>
<dbReference type="eggNOG" id="ENOG502ZRGX">
    <property type="taxonomic scope" value="Bacteria"/>
</dbReference>
<organism evidence="1 2">
    <name type="scientific">Stackebrandtia nassauensis (strain DSM 44728 / CIP 108903 / NRRL B-16338 / NBRC 102104 / LLR-40K-21)</name>
    <dbReference type="NCBI Taxonomy" id="446470"/>
    <lineage>
        <taxon>Bacteria</taxon>
        <taxon>Bacillati</taxon>
        <taxon>Actinomycetota</taxon>
        <taxon>Actinomycetes</taxon>
        <taxon>Glycomycetales</taxon>
        <taxon>Glycomycetaceae</taxon>
        <taxon>Stackebrandtia</taxon>
    </lineage>
</organism>
<dbReference type="Proteomes" id="UP000000844">
    <property type="component" value="Chromosome"/>
</dbReference>
<name>D3PVS1_STANL</name>
<gene>
    <name evidence="1" type="ordered locus">Snas_3522</name>
</gene>
<keyword evidence="2" id="KW-1185">Reference proteome</keyword>
<dbReference type="Pfam" id="PF19730">
    <property type="entry name" value="DUF6221"/>
    <property type="match status" value="1"/>
</dbReference>
<evidence type="ECO:0000313" key="2">
    <source>
        <dbReference type="Proteomes" id="UP000000844"/>
    </source>
</evidence>
<protein>
    <submittedName>
        <fullName evidence="1">Uncharacterized protein</fullName>
    </submittedName>
</protein>
<proteinExistence type="predicted"/>
<sequence>MTQLVDFIKARLNEDETWALAASRPPDGLGTQSTDATPDPVPGGVHWQWRHGNEYLSFKVPPSPEPGCVTGPGEVCWLSTVEQFPVPGGYDGETSPGLYSNGILEMDLEAAVHIARHDPAKTIRDVRAERRMLQRCIQVVDGSTKLNSPEVKLALYVIRMMALKHSRHADYQKEWRP</sequence>
<dbReference type="OrthoDB" id="4290974at2"/>
<dbReference type="HOGENOM" id="CLU_1517034_0_0_11"/>
<dbReference type="AlphaFoldDB" id="D3PVS1"/>
<dbReference type="KEGG" id="sna:Snas_3522"/>
<accession>D3PVS1</accession>
<dbReference type="RefSeq" id="WP_013018756.1">
    <property type="nucleotide sequence ID" value="NC_013947.1"/>
</dbReference>
<dbReference type="EMBL" id="CP001778">
    <property type="protein sequence ID" value="ADD43185.1"/>
    <property type="molecule type" value="Genomic_DNA"/>
</dbReference>
<evidence type="ECO:0000313" key="1">
    <source>
        <dbReference type="EMBL" id="ADD43185.1"/>
    </source>
</evidence>